<dbReference type="RefSeq" id="WP_345034304.1">
    <property type="nucleotide sequence ID" value="NZ_BAAAYL010000001.1"/>
</dbReference>
<accession>A0ABP6S4P5</accession>
<dbReference type="Gene3D" id="3.40.50.1820">
    <property type="entry name" value="alpha/beta hydrolase"/>
    <property type="match status" value="1"/>
</dbReference>
<evidence type="ECO:0000313" key="2">
    <source>
        <dbReference type="Proteomes" id="UP001499990"/>
    </source>
</evidence>
<protein>
    <submittedName>
        <fullName evidence="1">Uncharacterized protein</fullName>
    </submittedName>
</protein>
<evidence type="ECO:0000313" key="1">
    <source>
        <dbReference type="EMBL" id="GAA3368181.1"/>
    </source>
</evidence>
<reference evidence="2" key="1">
    <citation type="journal article" date="2019" name="Int. J. Syst. Evol. Microbiol.">
        <title>The Global Catalogue of Microorganisms (GCM) 10K type strain sequencing project: providing services to taxonomists for standard genome sequencing and annotation.</title>
        <authorList>
            <consortium name="The Broad Institute Genomics Platform"/>
            <consortium name="The Broad Institute Genome Sequencing Center for Infectious Disease"/>
            <person name="Wu L."/>
            <person name="Ma J."/>
        </authorList>
    </citation>
    <scope>NUCLEOTIDE SEQUENCE [LARGE SCALE GENOMIC DNA]</scope>
    <source>
        <strain evidence="2">JCM 9651</strain>
    </source>
</reference>
<name>A0ABP6S4P5_9ACTN</name>
<gene>
    <name evidence="1" type="ORF">GCM10020367_05490</name>
</gene>
<organism evidence="1 2">
    <name type="scientific">Streptomyces sannanensis</name>
    <dbReference type="NCBI Taxonomy" id="285536"/>
    <lineage>
        <taxon>Bacteria</taxon>
        <taxon>Bacillati</taxon>
        <taxon>Actinomycetota</taxon>
        <taxon>Actinomycetes</taxon>
        <taxon>Kitasatosporales</taxon>
        <taxon>Streptomycetaceae</taxon>
        <taxon>Streptomyces</taxon>
    </lineage>
</organism>
<dbReference type="InterPro" id="IPR029058">
    <property type="entry name" value="AB_hydrolase_fold"/>
</dbReference>
<dbReference type="Proteomes" id="UP001499990">
    <property type="component" value="Unassembled WGS sequence"/>
</dbReference>
<comment type="caution">
    <text evidence="1">The sequence shown here is derived from an EMBL/GenBank/DDBJ whole genome shotgun (WGS) entry which is preliminary data.</text>
</comment>
<dbReference type="EMBL" id="BAAAYL010000001">
    <property type="protein sequence ID" value="GAA3368181.1"/>
    <property type="molecule type" value="Genomic_DNA"/>
</dbReference>
<keyword evidence="2" id="KW-1185">Reference proteome</keyword>
<proteinExistence type="predicted"/>
<sequence length="62" mass="6881">MREHVLESAVDYGGDGKPDMIAVDVIRPEEAEQGLELPAITDFSPYYSTLGRGNEPRLKKCD</sequence>